<dbReference type="InterPro" id="IPR005158">
    <property type="entry name" value="BTAD"/>
</dbReference>
<dbReference type="PANTHER" id="PTHR35807:SF1">
    <property type="entry name" value="TRANSCRIPTIONAL REGULATOR REDD"/>
    <property type="match status" value="1"/>
</dbReference>
<gene>
    <name evidence="5" type="ORF">GCM10009654_43200</name>
</gene>
<evidence type="ECO:0000256" key="3">
    <source>
        <dbReference type="ARBA" id="ARBA00023163"/>
    </source>
</evidence>
<organism evidence="5 6">
    <name type="scientific">Streptomyces hebeiensis</name>
    <dbReference type="NCBI Taxonomy" id="229486"/>
    <lineage>
        <taxon>Bacteria</taxon>
        <taxon>Bacillati</taxon>
        <taxon>Actinomycetota</taxon>
        <taxon>Actinomycetes</taxon>
        <taxon>Kitasatosporales</taxon>
        <taxon>Streptomycetaceae</taxon>
        <taxon>Streptomyces</taxon>
    </lineage>
</organism>
<protein>
    <recommendedName>
        <fullName evidence="4">Bacterial transcriptional activator domain-containing protein</fullName>
    </recommendedName>
</protein>
<keyword evidence="6" id="KW-1185">Reference proteome</keyword>
<dbReference type="InterPro" id="IPR036388">
    <property type="entry name" value="WH-like_DNA-bd_sf"/>
</dbReference>
<dbReference type="Proteomes" id="UP001501371">
    <property type="component" value="Unassembled WGS sequence"/>
</dbReference>
<dbReference type="Pfam" id="PF03704">
    <property type="entry name" value="BTAD"/>
    <property type="match status" value="1"/>
</dbReference>
<dbReference type="InterPro" id="IPR051677">
    <property type="entry name" value="AfsR-DnrI-RedD_regulator"/>
</dbReference>
<evidence type="ECO:0000256" key="2">
    <source>
        <dbReference type="ARBA" id="ARBA00023015"/>
    </source>
</evidence>
<dbReference type="InterPro" id="IPR016032">
    <property type="entry name" value="Sig_transdc_resp-reg_C-effctor"/>
</dbReference>
<keyword evidence="2" id="KW-0805">Transcription regulation</keyword>
<keyword evidence="3" id="KW-0804">Transcription</keyword>
<feature type="domain" description="Bacterial transcriptional activator" evidence="4">
    <location>
        <begin position="108"/>
        <end position="253"/>
    </location>
</feature>
<dbReference type="EMBL" id="BAAAKV010000039">
    <property type="protein sequence ID" value="GAA1181390.1"/>
    <property type="molecule type" value="Genomic_DNA"/>
</dbReference>
<dbReference type="CDD" id="cd15831">
    <property type="entry name" value="BTAD"/>
    <property type="match status" value="1"/>
</dbReference>
<sequence length="276" mass="30717">MEIKVLGRLNVTLYGISVVPPDPESRRMLALLALCADQVVPTCLIAQELWPYGAPSDSDARLRAYAATIRRLLAGALEAEGERAGITEWDLMSSTPFSHRLSTCGGTLDALQFERDAWAGYRAMVAGDLSRAAVRLRHALALWSGDALAGLEQAGPLRIQTGRLQEARMAALEQWAVVELRLGRHREILPELRRLTTRYPTHQKLHRHYMNALLSSGRPAEALRVYERLSDDLRREGHREPSPELHRLRRRILAGASEPVPRTFAELPAGSLVTVS</sequence>
<dbReference type="SUPFAM" id="SSF46894">
    <property type="entry name" value="C-terminal effector domain of the bipartite response regulators"/>
    <property type="match status" value="1"/>
</dbReference>
<evidence type="ECO:0000259" key="4">
    <source>
        <dbReference type="SMART" id="SM01043"/>
    </source>
</evidence>
<evidence type="ECO:0000313" key="5">
    <source>
        <dbReference type="EMBL" id="GAA1181390.1"/>
    </source>
</evidence>
<keyword evidence="1" id="KW-0902">Two-component regulatory system</keyword>
<proteinExistence type="predicted"/>
<accession>A0ABN1UYD2</accession>
<evidence type="ECO:0000313" key="6">
    <source>
        <dbReference type="Proteomes" id="UP001501371"/>
    </source>
</evidence>
<evidence type="ECO:0000256" key="1">
    <source>
        <dbReference type="ARBA" id="ARBA00023012"/>
    </source>
</evidence>
<dbReference type="InterPro" id="IPR011990">
    <property type="entry name" value="TPR-like_helical_dom_sf"/>
</dbReference>
<dbReference type="Gene3D" id="1.10.10.10">
    <property type="entry name" value="Winged helix-like DNA-binding domain superfamily/Winged helix DNA-binding domain"/>
    <property type="match status" value="1"/>
</dbReference>
<reference evidence="5 6" key="1">
    <citation type="journal article" date="2019" name="Int. J. Syst. Evol. Microbiol.">
        <title>The Global Catalogue of Microorganisms (GCM) 10K type strain sequencing project: providing services to taxonomists for standard genome sequencing and annotation.</title>
        <authorList>
            <consortium name="The Broad Institute Genomics Platform"/>
            <consortium name="The Broad Institute Genome Sequencing Center for Infectious Disease"/>
            <person name="Wu L."/>
            <person name="Ma J."/>
        </authorList>
    </citation>
    <scope>NUCLEOTIDE SEQUENCE [LARGE SCALE GENOMIC DNA]</scope>
    <source>
        <strain evidence="5 6">JCM 12696</strain>
    </source>
</reference>
<dbReference type="SUPFAM" id="SSF48452">
    <property type="entry name" value="TPR-like"/>
    <property type="match status" value="1"/>
</dbReference>
<dbReference type="RefSeq" id="WP_344279157.1">
    <property type="nucleotide sequence ID" value="NZ_BAAAKV010000039.1"/>
</dbReference>
<dbReference type="SMART" id="SM01043">
    <property type="entry name" value="BTAD"/>
    <property type="match status" value="1"/>
</dbReference>
<name>A0ABN1UYD2_9ACTN</name>
<dbReference type="PANTHER" id="PTHR35807">
    <property type="entry name" value="TRANSCRIPTIONAL REGULATOR REDD-RELATED"/>
    <property type="match status" value="1"/>
</dbReference>
<comment type="caution">
    <text evidence="5">The sequence shown here is derived from an EMBL/GenBank/DDBJ whole genome shotgun (WGS) entry which is preliminary data.</text>
</comment>
<dbReference type="Gene3D" id="1.25.40.10">
    <property type="entry name" value="Tetratricopeptide repeat domain"/>
    <property type="match status" value="1"/>
</dbReference>